<evidence type="ECO:0000256" key="4">
    <source>
        <dbReference type="PROSITE-ProRule" id="PRU00284"/>
    </source>
</evidence>
<sequence length="519" mass="57279">MSQPVQEGEIHFPDNIALISTTDPASYITYANQHFCDVAGYTVEEMEGVPHNLVRHPDMPKAAFADMWQRLRQGKSWMGLVKNRTKQGRFYWVNAYVTPILNANGETIEYQSVRTKPAQAEVAWAERLYRQLRTGKTLPWLSRIQIEPGQIMLGLTTTALLATLATAVTSNPFWLCPLLASLLALAGYGWHLQRRLGHLQTLAGDAQGTRLCQILYTRRRDSLAIIELALKMKQAELKAVVGRSADTNQQILQAAEDDRGNIQTIDTHLQQQRAQSEQMASAITELSHSIRDVAHSAQEASELVAEVQQVSTEGRQALATTRDAVNQLHRELDANHAVLAQLTHDSQKISGILEVIGQIADQTNLLALNAAIEAARAGEQGRGFAVVADEVRALAQKTRASTGEIHQMIQALQQTTSQLSDGMTQGAQTSERCQQHAGTTADVLDRINRMLGQVTRTSDEIAQAVSQQADVTSTLDQGVHQIHQLASHTADNSKQALDGITLLVERLQDLSRLINQFRH</sequence>
<protein>
    <submittedName>
        <fullName evidence="6">Chemotaxis protein</fullName>
    </submittedName>
</protein>
<dbReference type="SUPFAM" id="SSF55785">
    <property type="entry name" value="PYP-like sensor domain (PAS domain)"/>
    <property type="match status" value="1"/>
</dbReference>
<dbReference type="SUPFAM" id="SSF58104">
    <property type="entry name" value="Methyl-accepting chemotaxis protein (MCP) signaling domain"/>
    <property type="match status" value="1"/>
</dbReference>
<comment type="caution">
    <text evidence="6">The sequence shown here is derived from an EMBL/GenBank/DDBJ whole genome shotgun (WGS) entry which is preliminary data.</text>
</comment>
<dbReference type="InterPro" id="IPR035965">
    <property type="entry name" value="PAS-like_dom_sf"/>
</dbReference>
<evidence type="ECO:0000259" key="5">
    <source>
        <dbReference type="PROSITE" id="PS50111"/>
    </source>
</evidence>
<evidence type="ECO:0000256" key="3">
    <source>
        <dbReference type="ARBA" id="ARBA00029447"/>
    </source>
</evidence>
<reference evidence="6 7" key="1">
    <citation type="submission" date="2016-02" db="EMBL/GenBank/DDBJ databases">
        <title>Draft genome sequence of Aeromonas trota strain 1999lcr isolated from cerebrospinal fluid (CSF).</title>
        <authorList>
            <person name="Dallagassa C.B."/>
            <person name="Prediger K.C."/>
            <person name="Weiss V.A."/>
            <person name="Assis F.E."/>
            <person name="Baura V."/>
            <person name="Cruz L.M."/>
            <person name="Souza E.M."/>
            <person name="Pedrosa F.O."/>
            <person name="Fadel-Picheth C.M."/>
        </authorList>
    </citation>
    <scope>NUCLEOTIDE SEQUENCE [LARGE SCALE GENOMIC DNA]</scope>
    <source>
        <strain evidence="6 7">1999lcr</strain>
    </source>
</reference>
<dbReference type="NCBIfam" id="TIGR00229">
    <property type="entry name" value="sensory_box"/>
    <property type="match status" value="1"/>
</dbReference>
<dbReference type="InterPro" id="IPR013655">
    <property type="entry name" value="PAS_fold_3"/>
</dbReference>
<dbReference type="GO" id="GO:0007165">
    <property type="term" value="P:signal transduction"/>
    <property type="evidence" value="ECO:0007669"/>
    <property type="project" value="UniProtKB-KW"/>
</dbReference>
<dbReference type="STRING" id="29489.VL01_13630"/>
<dbReference type="RefSeq" id="WP_026457364.1">
    <property type="nucleotide sequence ID" value="NZ_JMGO02000005.1"/>
</dbReference>
<evidence type="ECO:0000256" key="2">
    <source>
        <dbReference type="ARBA" id="ARBA00023224"/>
    </source>
</evidence>
<gene>
    <name evidence="6" type="ORF">LCR_15460</name>
</gene>
<dbReference type="InterPro" id="IPR000014">
    <property type="entry name" value="PAS"/>
</dbReference>
<comment type="similarity">
    <text evidence="3">Belongs to the methyl-accepting chemotaxis (MCP) protein family.</text>
</comment>
<dbReference type="PANTHER" id="PTHR32089">
    <property type="entry name" value="METHYL-ACCEPTING CHEMOTAXIS PROTEIN MCPB"/>
    <property type="match status" value="1"/>
</dbReference>
<dbReference type="GO" id="GO:0004888">
    <property type="term" value="F:transmembrane signaling receptor activity"/>
    <property type="evidence" value="ECO:0007669"/>
    <property type="project" value="InterPro"/>
</dbReference>
<dbReference type="Pfam" id="PF00015">
    <property type="entry name" value="MCPsignal"/>
    <property type="match status" value="1"/>
</dbReference>
<dbReference type="Proteomes" id="UP000078435">
    <property type="component" value="Unassembled WGS sequence"/>
</dbReference>
<dbReference type="OrthoDB" id="2489132at2"/>
<accession>A0A175VH90</accession>
<dbReference type="PRINTS" id="PR00260">
    <property type="entry name" value="CHEMTRNSDUCR"/>
</dbReference>
<comment type="subcellular location">
    <subcellularLocation>
        <location evidence="1">Membrane</location>
    </subcellularLocation>
</comment>
<dbReference type="PROSITE" id="PS50111">
    <property type="entry name" value="CHEMOTAXIS_TRANSDUC_2"/>
    <property type="match status" value="1"/>
</dbReference>
<keyword evidence="2 4" id="KW-0807">Transducer</keyword>
<evidence type="ECO:0000313" key="6">
    <source>
        <dbReference type="EMBL" id="KXU79991.1"/>
    </source>
</evidence>
<dbReference type="CDD" id="cd00130">
    <property type="entry name" value="PAS"/>
    <property type="match status" value="1"/>
</dbReference>
<proteinExistence type="inferred from homology"/>
<dbReference type="InterPro" id="IPR004089">
    <property type="entry name" value="MCPsignal_dom"/>
</dbReference>
<dbReference type="Gene3D" id="1.10.287.950">
    <property type="entry name" value="Methyl-accepting chemotaxis protein"/>
    <property type="match status" value="1"/>
</dbReference>
<dbReference type="FunFam" id="1.10.287.950:FF:000001">
    <property type="entry name" value="Methyl-accepting chemotaxis sensory transducer"/>
    <property type="match status" value="1"/>
</dbReference>
<name>A0A175VH90_AEREN</name>
<dbReference type="Gene3D" id="3.30.450.20">
    <property type="entry name" value="PAS domain"/>
    <property type="match status" value="1"/>
</dbReference>
<feature type="domain" description="Methyl-accepting transducer" evidence="5">
    <location>
        <begin position="247"/>
        <end position="483"/>
    </location>
</feature>
<dbReference type="SMART" id="SM00283">
    <property type="entry name" value="MA"/>
    <property type="match status" value="1"/>
</dbReference>
<dbReference type="PANTHER" id="PTHR32089:SF112">
    <property type="entry name" value="LYSOZYME-LIKE PROTEIN-RELATED"/>
    <property type="match status" value="1"/>
</dbReference>
<dbReference type="GO" id="GO:0006935">
    <property type="term" value="P:chemotaxis"/>
    <property type="evidence" value="ECO:0007669"/>
    <property type="project" value="InterPro"/>
</dbReference>
<dbReference type="InterPro" id="IPR004090">
    <property type="entry name" value="Chemotax_Me-accpt_rcpt"/>
</dbReference>
<evidence type="ECO:0000313" key="7">
    <source>
        <dbReference type="Proteomes" id="UP000078435"/>
    </source>
</evidence>
<dbReference type="Pfam" id="PF08447">
    <property type="entry name" value="PAS_3"/>
    <property type="match status" value="1"/>
</dbReference>
<evidence type="ECO:0000256" key="1">
    <source>
        <dbReference type="ARBA" id="ARBA00004370"/>
    </source>
</evidence>
<dbReference type="AlphaFoldDB" id="A0A175VH90"/>
<dbReference type="GO" id="GO:0016020">
    <property type="term" value="C:membrane"/>
    <property type="evidence" value="ECO:0007669"/>
    <property type="project" value="UniProtKB-SubCell"/>
</dbReference>
<dbReference type="CDD" id="cd11386">
    <property type="entry name" value="MCP_signal"/>
    <property type="match status" value="1"/>
</dbReference>
<dbReference type="EMBL" id="JMGO02000005">
    <property type="protein sequence ID" value="KXU79991.1"/>
    <property type="molecule type" value="Genomic_DNA"/>
</dbReference>
<organism evidence="6 7">
    <name type="scientific">Aeromonas enteropelogenes</name>
    <name type="common">Aeromonas trota</name>
    <dbReference type="NCBI Taxonomy" id="29489"/>
    <lineage>
        <taxon>Bacteria</taxon>
        <taxon>Pseudomonadati</taxon>
        <taxon>Pseudomonadota</taxon>
        <taxon>Gammaproteobacteria</taxon>
        <taxon>Aeromonadales</taxon>
        <taxon>Aeromonadaceae</taxon>
        <taxon>Aeromonas</taxon>
    </lineage>
</organism>